<proteinExistence type="predicted"/>
<dbReference type="NCBIfam" id="TIGR04131">
    <property type="entry name" value="Bac_Flav_CTERM"/>
    <property type="match status" value="1"/>
</dbReference>
<dbReference type="EMBL" id="CP042831">
    <property type="protein sequence ID" value="QEE51369.1"/>
    <property type="molecule type" value="Genomic_DNA"/>
</dbReference>
<gene>
    <name evidence="2" type="ORF">FUA48_17875</name>
</gene>
<keyword evidence="3" id="KW-1185">Reference proteome</keyword>
<evidence type="ECO:0000313" key="3">
    <source>
        <dbReference type="Proteomes" id="UP000321222"/>
    </source>
</evidence>
<protein>
    <submittedName>
        <fullName evidence="2">T9SS type B sorting domain-containing protein</fullName>
    </submittedName>
</protein>
<dbReference type="InterPro" id="IPR026341">
    <property type="entry name" value="T9SS_type_B"/>
</dbReference>
<sequence length="921" mass="103187">MKLKFTYFLIFLFNITVWAQSDCPDAIMVCGGMDYYGLTAEGVGNIMELSTATNDCHSQEHHSVWFKIQIKDGGTLGFILTPESSDLVVDFDFWFFGPNLECGNLGDPIRCSTTNPNAAGLTYNTTGMNETEIDVSEGPNEDGNAFIQWVDVEDDDIYYLVVDRPHGFSNFSIEWTGTATFHEVPVFLNPDNIPLDIVQCDGDDGVYDQSVTFDLTVYEEMFIGDQTDVELTYHTSLNDMTLGENPMANPSEFFSDVPTQTVYLRMTNPITGCYDVLTFDVEIPVISGSSEDITLCDTNENGIQEFDLSVNDDGITGGDPDYTVTYYTSQEDAENNTGAIGPFYENQVPYEDEVIWARLNKTGESCFDLSSFTISIYTFEMPPSQITLCDNDGIDDGLTNFDLTINEDNLSGGATNASFVYYASATALQNNNPIANPSNYTNTSNPQTVYVRMTNTDTGCFATQSFIINTSSVTAGTPQNLMLCDDNVDGFQLFDLSINQNLIQNGDTNTVVSYHTTQQNALNGVNPITSPYQNTLAYTIQTIWVRLQRTNNPDCFDITSFTISIIPLPVFNNPDNIVLDLNQCDDDGVDDQSNEFDLTAHENMFTGNQTDLVFSYYESMDDLNDGNAIANPQAYANTVNPQTIYIQIYNTVTGCYSLPESFEIEIINPVVAGEPEDLWLCDSDEDGFQLFTLSLNDELIKNSEPFRTVTYYASLEDAQNETNPLNDIHQNSVPYTGQTIWARLESTNGCLGYDIVSFTISVPHLPDIDYTIRIEDFTTHDNAIAVDIANWENFEYSLDGINYIDMPHFGNLIPGVYTIYIRSKDGCSEVSEEVVILNYPKFFTPNGDGIHETWQVFFIYFLPKSKISIFDRYGKLVSSFWGDSIGWDGMYNGRPLPSTDYWFLLELEDGRNIRGHFAMVR</sequence>
<evidence type="ECO:0000313" key="2">
    <source>
        <dbReference type="EMBL" id="QEE51369.1"/>
    </source>
</evidence>
<dbReference type="AlphaFoldDB" id="A0A5B9FYA9"/>
<dbReference type="KEGG" id="fak:FUA48_17875"/>
<dbReference type="Proteomes" id="UP000321222">
    <property type="component" value="Chromosome"/>
</dbReference>
<keyword evidence="1" id="KW-0732">Signal</keyword>
<feature type="chain" id="PRO_5022843343" evidence="1">
    <location>
        <begin position="20"/>
        <end position="921"/>
    </location>
</feature>
<dbReference type="Pfam" id="PF13585">
    <property type="entry name" value="CHU_C"/>
    <property type="match status" value="1"/>
</dbReference>
<evidence type="ECO:0000256" key="1">
    <source>
        <dbReference type="SAM" id="SignalP"/>
    </source>
</evidence>
<reference evidence="2 3" key="1">
    <citation type="submission" date="2019-08" db="EMBL/GenBank/DDBJ databases">
        <title>Flavobacterium alkalisoli sp. nov., isolated from rhizosphere soil of Suaeda salsa.</title>
        <authorList>
            <person name="Sun J.-Q."/>
            <person name="Xu L."/>
        </authorList>
    </citation>
    <scope>NUCLEOTIDE SEQUENCE [LARGE SCALE GENOMIC DNA]</scope>
    <source>
        <strain evidence="2 3">XS-5</strain>
    </source>
</reference>
<organism evidence="2 3">
    <name type="scientific">Flavobacterium alkalisoli</name>
    <dbReference type="NCBI Taxonomy" id="2602769"/>
    <lineage>
        <taxon>Bacteria</taxon>
        <taxon>Pseudomonadati</taxon>
        <taxon>Bacteroidota</taxon>
        <taxon>Flavobacteriia</taxon>
        <taxon>Flavobacteriales</taxon>
        <taxon>Flavobacteriaceae</taxon>
        <taxon>Flavobacterium</taxon>
    </lineage>
</organism>
<dbReference type="OrthoDB" id="9765926at2"/>
<name>A0A5B9FYA9_9FLAO</name>
<dbReference type="RefSeq" id="WP_147584862.1">
    <property type="nucleotide sequence ID" value="NZ_CP042831.1"/>
</dbReference>
<accession>A0A5B9FYA9</accession>
<feature type="signal peptide" evidence="1">
    <location>
        <begin position="1"/>
        <end position="19"/>
    </location>
</feature>